<dbReference type="Proteomes" id="UP000245489">
    <property type="component" value="Unassembled WGS sequence"/>
</dbReference>
<keyword evidence="4" id="KW-1185">Reference proteome</keyword>
<accession>A0A316E352</accession>
<comment type="caution">
    <text evidence="3">The sequence shown here is derived from an EMBL/GenBank/DDBJ whole genome shotgun (WGS) entry which is preliminary data.</text>
</comment>
<organism evidence="3 4">
    <name type="scientific">Arcicella aurantiaca</name>
    <dbReference type="NCBI Taxonomy" id="591202"/>
    <lineage>
        <taxon>Bacteria</taxon>
        <taxon>Pseudomonadati</taxon>
        <taxon>Bacteroidota</taxon>
        <taxon>Cytophagia</taxon>
        <taxon>Cytophagales</taxon>
        <taxon>Flectobacillaceae</taxon>
        <taxon>Arcicella</taxon>
    </lineage>
</organism>
<gene>
    <name evidence="3" type="ORF">LV89_02753</name>
    <name evidence="2" type="ORF">LV89_04935</name>
</gene>
<evidence type="ECO:0000313" key="2">
    <source>
        <dbReference type="EMBL" id="PWK16120.1"/>
    </source>
</evidence>
<dbReference type="Pfam" id="PF13612">
    <property type="entry name" value="DDE_Tnp_1_3"/>
    <property type="match status" value="1"/>
</dbReference>
<evidence type="ECO:0000313" key="3">
    <source>
        <dbReference type="EMBL" id="PWK25127.1"/>
    </source>
</evidence>
<reference evidence="3 4" key="1">
    <citation type="submission" date="2018-05" db="EMBL/GenBank/DDBJ databases">
        <title>Genomic Encyclopedia of Archaeal and Bacterial Type Strains, Phase II (KMG-II): from individual species to whole genera.</title>
        <authorList>
            <person name="Goeker M."/>
        </authorList>
    </citation>
    <scope>NUCLEOTIDE SEQUENCE [LARGE SCALE GENOMIC DNA]</scope>
    <source>
        <strain evidence="3 4">DSM 22214</strain>
    </source>
</reference>
<dbReference type="RefSeq" id="WP_310588786.1">
    <property type="nucleotide sequence ID" value="NZ_QGGO01000014.1"/>
</dbReference>
<protein>
    <submittedName>
        <fullName evidence="3">DDE family transposase</fullName>
    </submittedName>
</protein>
<sequence length="107" mass="12261">SQAKMDFIEYDGTLDFFAKPRNNTQKSNQKFMPDEAKKMAKKRPIIETVIGLQKGVLDLEHTRHRSALNAFTHMLAAMCAYSFYQRKPKVSIQTHKALKQYNGLIAA</sequence>
<proteinExistence type="predicted"/>
<feature type="non-terminal residue" evidence="3">
    <location>
        <position position="1"/>
    </location>
</feature>
<name>A0A316E352_9BACT</name>
<evidence type="ECO:0000259" key="1">
    <source>
        <dbReference type="Pfam" id="PF13612"/>
    </source>
</evidence>
<evidence type="ECO:0000313" key="4">
    <source>
        <dbReference type="Proteomes" id="UP000245489"/>
    </source>
</evidence>
<dbReference type="InterPro" id="IPR025668">
    <property type="entry name" value="Tnp_DDE_dom"/>
</dbReference>
<feature type="domain" description="Transposase DDE" evidence="1">
    <location>
        <begin position="13"/>
        <end position="66"/>
    </location>
</feature>
<dbReference type="EMBL" id="QGGO01000052">
    <property type="protein sequence ID" value="PWK16120.1"/>
    <property type="molecule type" value="Genomic_DNA"/>
</dbReference>
<dbReference type="EMBL" id="QGGO01000014">
    <property type="protein sequence ID" value="PWK25127.1"/>
    <property type="molecule type" value="Genomic_DNA"/>
</dbReference>
<dbReference type="AlphaFoldDB" id="A0A316E352"/>